<feature type="region of interest" description="Disordered" evidence="1">
    <location>
        <begin position="390"/>
        <end position="413"/>
    </location>
</feature>
<evidence type="ECO:0000256" key="1">
    <source>
        <dbReference type="SAM" id="MobiDB-lite"/>
    </source>
</evidence>
<evidence type="ECO:0000313" key="4">
    <source>
        <dbReference type="Proteomes" id="UP000284375"/>
    </source>
</evidence>
<dbReference type="OrthoDB" id="5336600at2759"/>
<dbReference type="Pfam" id="PF00581">
    <property type="entry name" value="Rhodanese"/>
    <property type="match status" value="1"/>
</dbReference>
<dbReference type="GO" id="GO:0005737">
    <property type="term" value="C:cytoplasm"/>
    <property type="evidence" value="ECO:0007669"/>
    <property type="project" value="TreeGrafter"/>
</dbReference>
<feature type="domain" description="Rhodanese" evidence="2">
    <location>
        <begin position="316"/>
        <end position="439"/>
    </location>
</feature>
<dbReference type="Proteomes" id="UP000284375">
    <property type="component" value="Unassembled WGS sequence"/>
</dbReference>
<accession>A0A423WG38</accession>
<reference evidence="3 4" key="1">
    <citation type="submission" date="2015-09" db="EMBL/GenBank/DDBJ databases">
        <title>Host preference determinants of Valsa canker pathogens revealed by comparative genomics.</title>
        <authorList>
            <person name="Yin Z."/>
            <person name="Huang L."/>
        </authorList>
    </citation>
    <scope>NUCLEOTIDE SEQUENCE [LARGE SCALE GENOMIC DNA]</scope>
    <source>
        <strain evidence="3 4">YSFL</strain>
    </source>
</reference>
<dbReference type="SUPFAM" id="SSF51735">
    <property type="entry name" value="NAD(P)-binding Rossmann-fold domains"/>
    <property type="match status" value="1"/>
</dbReference>
<dbReference type="EMBL" id="LJZO01000005">
    <property type="protein sequence ID" value="ROW02323.1"/>
    <property type="molecule type" value="Genomic_DNA"/>
</dbReference>
<dbReference type="SMART" id="SM00450">
    <property type="entry name" value="RHOD"/>
    <property type="match status" value="1"/>
</dbReference>
<gene>
    <name evidence="3" type="ORF">VSDG_02336</name>
</gene>
<dbReference type="PANTHER" id="PTHR10828">
    <property type="entry name" value="M-PHASE INDUCER PHOSPHATASE DUAL SPECIFICITY PHOSPHATASE CDC25"/>
    <property type="match status" value="1"/>
</dbReference>
<dbReference type="GO" id="GO:0004725">
    <property type="term" value="F:protein tyrosine phosphatase activity"/>
    <property type="evidence" value="ECO:0007669"/>
    <property type="project" value="TreeGrafter"/>
</dbReference>
<evidence type="ECO:0000313" key="3">
    <source>
        <dbReference type="EMBL" id="ROW02323.1"/>
    </source>
</evidence>
<sequence>MSSTPVLLLFGAGANTGVATAKKFAKEGYKVAAVTGHPTEKLKETAHLILPAVWTDPSSIEAVFETVTKELGTPHVVIYNSYDGHMVSVDNPLTVSAARLTEILTVTVVSAYTAARLAVKGWTTLPASASKVYLYTGNMQNTQLFPGVHTLGMGKNAAAYFIEMAASAYQKSGKDYRFYYVDERTPEGQSVMANIDGEAHALEFWKLVHKVEGQSHWCWTFFKGDVAKGEDGTYLRVRGAVDREYVPGGIPGLPEGGLSYQELREDMKTAQPTTLLSCSPMNPIIFRRTMSRFTIANLPRMEVAALSEQLVALKAPDNSLAIIDVRDGDHIGGHIKGSRWVPSHKFEEWLPTLLRQLEDTKTVVFHCALSKQRGPSAALRYIREREARLGEESVEAPADTGTQQPPAGEEGKKAPVVQKVCVLRGGFQKWQEAHGPNEQLTEAYVKDLWEDY</sequence>
<proteinExistence type="predicted"/>
<dbReference type="Gene3D" id="3.40.50.720">
    <property type="entry name" value="NAD(P)-binding Rossmann-like Domain"/>
    <property type="match status" value="1"/>
</dbReference>
<dbReference type="GO" id="GO:0005634">
    <property type="term" value="C:nucleus"/>
    <property type="evidence" value="ECO:0007669"/>
    <property type="project" value="TreeGrafter"/>
</dbReference>
<dbReference type="AlphaFoldDB" id="A0A423WG38"/>
<dbReference type="InterPro" id="IPR036873">
    <property type="entry name" value="Rhodanese-like_dom_sf"/>
</dbReference>
<protein>
    <recommendedName>
        <fullName evidence="2">Rhodanese domain-containing protein</fullName>
    </recommendedName>
</protein>
<evidence type="ECO:0000259" key="2">
    <source>
        <dbReference type="PROSITE" id="PS50206"/>
    </source>
</evidence>
<dbReference type="SUPFAM" id="SSF52821">
    <property type="entry name" value="Rhodanese/Cell cycle control phosphatase"/>
    <property type="match status" value="1"/>
</dbReference>
<name>A0A423WG38_CYTCH</name>
<keyword evidence="4" id="KW-1185">Reference proteome</keyword>
<organism evidence="3 4">
    <name type="scientific">Cytospora chrysosperma</name>
    <name type="common">Cytospora canker fungus</name>
    <name type="synonym">Sphaeria chrysosperma</name>
    <dbReference type="NCBI Taxonomy" id="252740"/>
    <lineage>
        <taxon>Eukaryota</taxon>
        <taxon>Fungi</taxon>
        <taxon>Dikarya</taxon>
        <taxon>Ascomycota</taxon>
        <taxon>Pezizomycotina</taxon>
        <taxon>Sordariomycetes</taxon>
        <taxon>Sordariomycetidae</taxon>
        <taxon>Diaporthales</taxon>
        <taxon>Cytosporaceae</taxon>
        <taxon>Cytospora</taxon>
    </lineage>
</organism>
<dbReference type="InterPro" id="IPR001763">
    <property type="entry name" value="Rhodanese-like_dom"/>
</dbReference>
<dbReference type="PANTHER" id="PTHR10828:SF38">
    <property type="entry name" value="ARSENICAL-RESISTANCE PROTEIN 2-RELATED"/>
    <property type="match status" value="1"/>
</dbReference>
<dbReference type="STRING" id="252740.A0A423WG38"/>
<dbReference type="PROSITE" id="PS50206">
    <property type="entry name" value="RHODANESE_3"/>
    <property type="match status" value="1"/>
</dbReference>
<dbReference type="InterPro" id="IPR036291">
    <property type="entry name" value="NAD(P)-bd_dom_sf"/>
</dbReference>
<dbReference type="Gene3D" id="3.40.250.10">
    <property type="entry name" value="Rhodanese-like domain"/>
    <property type="match status" value="1"/>
</dbReference>
<comment type="caution">
    <text evidence="3">The sequence shown here is derived from an EMBL/GenBank/DDBJ whole genome shotgun (WGS) entry which is preliminary data.</text>
</comment>